<dbReference type="Proteomes" id="UP001429745">
    <property type="component" value="Unassembled WGS sequence"/>
</dbReference>
<dbReference type="Pfam" id="PF19263">
    <property type="entry name" value="DUF5906"/>
    <property type="match status" value="1"/>
</dbReference>
<keyword evidence="3" id="KW-0067">ATP-binding</keyword>
<dbReference type="Gene3D" id="3.40.50.300">
    <property type="entry name" value="P-loop containing nucleotide triphosphate hydrolases"/>
    <property type="match status" value="1"/>
</dbReference>
<dbReference type="Gene3D" id="3.30.720.160">
    <property type="entry name" value="Bifunctional DNA primase/polymerase, N-terminal"/>
    <property type="match status" value="1"/>
</dbReference>
<organism evidence="5 6">
    <name type="scientific">Microbacterium salsuginis</name>
    <dbReference type="NCBI Taxonomy" id="2722803"/>
    <lineage>
        <taxon>Bacteria</taxon>
        <taxon>Bacillati</taxon>
        <taxon>Actinomycetota</taxon>
        <taxon>Actinomycetes</taxon>
        <taxon>Micrococcales</taxon>
        <taxon>Microbacteriaceae</taxon>
        <taxon>Microbacterium</taxon>
    </lineage>
</organism>
<dbReference type="SUPFAM" id="SSF56747">
    <property type="entry name" value="Prim-pol domain"/>
    <property type="match status" value="1"/>
</dbReference>
<dbReference type="SMART" id="SM00885">
    <property type="entry name" value="D5_N"/>
    <property type="match status" value="1"/>
</dbReference>
<keyword evidence="2" id="KW-0378">Hydrolase</keyword>
<name>A0ABX1K6H4_9MICO</name>
<dbReference type="InterPro" id="IPR014818">
    <property type="entry name" value="Phage/plasmid_primase_P4_C"/>
</dbReference>
<dbReference type="SMART" id="SM00943">
    <property type="entry name" value="Prim-Pol"/>
    <property type="match status" value="1"/>
</dbReference>
<dbReference type="Pfam" id="PF08706">
    <property type="entry name" value="D5_N"/>
    <property type="match status" value="1"/>
</dbReference>
<dbReference type="RefSeq" id="WP_168911109.1">
    <property type="nucleotide sequence ID" value="NZ_JABACI010000001.1"/>
</dbReference>
<dbReference type="PANTHER" id="PTHR35372">
    <property type="entry name" value="ATP BINDING PROTEIN-RELATED"/>
    <property type="match status" value="1"/>
</dbReference>
<keyword evidence="6" id="KW-1185">Reference proteome</keyword>
<dbReference type="EMBL" id="JABACI010000001">
    <property type="protein sequence ID" value="NLP82618.1"/>
    <property type="molecule type" value="Genomic_DNA"/>
</dbReference>
<proteinExistence type="predicted"/>
<comment type="caution">
    <text evidence="5">The sequence shown here is derived from an EMBL/GenBank/DDBJ whole genome shotgun (WGS) entry which is preliminary data.</text>
</comment>
<evidence type="ECO:0000256" key="1">
    <source>
        <dbReference type="ARBA" id="ARBA00022741"/>
    </source>
</evidence>
<evidence type="ECO:0000256" key="3">
    <source>
        <dbReference type="ARBA" id="ARBA00022840"/>
    </source>
</evidence>
<dbReference type="InterPro" id="IPR051620">
    <property type="entry name" value="ORF904-like_C"/>
</dbReference>
<dbReference type="InterPro" id="IPR045455">
    <property type="entry name" value="NrS-1_pol-like_helicase"/>
</dbReference>
<dbReference type="Pfam" id="PF09250">
    <property type="entry name" value="Prim-Pol"/>
    <property type="match status" value="1"/>
</dbReference>
<feature type="domain" description="SF3 helicase" evidence="4">
    <location>
        <begin position="519"/>
        <end position="677"/>
    </location>
</feature>
<evidence type="ECO:0000313" key="5">
    <source>
        <dbReference type="EMBL" id="NLP82618.1"/>
    </source>
</evidence>
<sequence length="813" mass="88341">MTALLATAHELHAAGLSVVPVAADGTKRPRVSWKNYTSKPADTDQLQSWFGDVVEQGIGLVTGYGDVEMLEVEGKAMGSMGDVVELLDGTGLRPVYDRLVSGWSEQSPSGGLHLFYRLDGGEVPGNTKVAQQPKDEPPYRDTLAETRGTGGFVVLAPSAGKVHPTGRAWIRLAGGPASLPTITREERDQLHAVVHAALDTMPPEEAAAGPVDAKWSTTYHAAAGDITPGDDFEAKTDWSEILVGWTLVMTRGTTKYWRRPGKNDGFSATTGHASDRDRLYVFTSSTAFEPEIPYTKFGAYALLNHRGDHAAAAKALVDAGHGYRAPRELAPGSRTTSTGTQISALGNPVAATAPAVSIGSDSADLTDDGNARLLVAEYSGELRYVPDAGKWVTWDGTRWAWHPDDGPAIEAARDVIRRIPTDNVQLKAWRLKSMRARAIADAVRLARATPAMRVPASQFDRHPWQLNTPGGVVDLRTGAIAAATPALFHSKQTSVAPDASMPTPLWNKFLQTTFQSNAPLERYMQRLAGLMFIGEVIEHVLPFAHGAGGNGKGVFAEVMLGVAGDYGTSAPQGFLVVGPTKHPTELAMLQGRRLVVTSEINEDTKFDEAKMKALTGGDTITARFMGKDFFDFNPSHTFLLLGNSQPKVETGGDSVWRRLRLIPFTHSVPEADKIENLQQRLVDEEGPGILAWIIQGAVDYATDGLRTPDVVLAATDTYRAEEDHLGRFVEDRCRVGGGDMVRVEMSELRRAYDAWCKEQHEDAVTTTAFGRQLKQRFDIGTAKSNGRRFYTNVSLYAPETVDDGDAELRWDQR</sequence>
<evidence type="ECO:0000259" key="4">
    <source>
        <dbReference type="PROSITE" id="PS51206"/>
    </source>
</evidence>
<dbReference type="CDD" id="cd04859">
    <property type="entry name" value="Prim_Pol"/>
    <property type="match status" value="1"/>
</dbReference>
<protein>
    <submittedName>
        <fullName evidence="5">DNA primase</fullName>
    </submittedName>
</protein>
<dbReference type="InterPro" id="IPR027417">
    <property type="entry name" value="P-loop_NTPase"/>
</dbReference>
<dbReference type="PROSITE" id="PS51206">
    <property type="entry name" value="SF3_HELICASE_1"/>
    <property type="match status" value="1"/>
</dbReference>
<evidence type="ECO:0000256" key="2">
    <source>
        <dbReference type="ARBA" id="ARBA00022801"/>
    </source>
</evidence>
<evidence type="ECO:0000313" key="6">
    <source>
        <dbReference type="Proteomes" id="UP001429745"/>
    </source>
</evidence>
<reference evidence="5 6" key="1">
    <citation type="submission" date="2020-04" db="EMBL/GenBank/DDBJ databases">
        <title>CFH 90308 Microbacterium sp.</title>
        <authorList>
            <person name="Nie G."/>
            <person name="Ming H."/>
            <person name="Xia T."/>
        </authorList>
    </citation>
    <scope>NUCLEOTIDE SEQUENCE [LARGE SCALE GENOMIC DNA]</scope>
    <source>
        <strain evidence="5 6">CFH 90308</strain>
    </source>
</reference>
<dbReference type="InterPro" id="IPR014015">
    <property type="entry name" value="Helicase_SF3_DNA-vir"/>
</dbReference>
<keyword evidence="1" id="KW-0547">Nucleotide-binding</keyword>
<gene>
    <name evidence="5" type="ORF">HF576_02030</name>
</gene>
<dbReference type="PANTHER" id="PTHR35372:SF2">
    <property type="entry name" value="SF3 HELICASE DOMAIN-CONTAINING PROTEIN"/>
    <property type="match status" value="1"/>
</dbReference>
<dbReference type="InterPro" id="IPR015330">
    <property type="entry name" value="DNA_primase/pol_bifunc_N"/>
</dbReference>
<dbReference type="InterPro" id="IPR006500">
    <property type="entry name" value="Helicase_put_C_phage/plasmid"/>
</dbReference>
<accession>A0ABX1K6H4</accession>
<dbReference type="NCBIfam" id="TIGR01613">
    <property type="entry name" value="primase_Cterm"/>
    <property type="match status" value="1"/>
</dbReference>